<dbReference type="AlphaFoldDB" id="A0A4Z2E6T6"/>
<evidence type="ECO:0000313" key="3">
    <source>
        <dbReference type="Proteomes" id="UP000314294"/>
    </source>
</evidence>
<feature type="compositionally biased region" description="Polar residues" evidence="1">
    <location>
        <begin position="1"/>
        <end position="10"/>
    </location>
</feature>
<name>A0A4Z2E6T6_9TELE</name>
<organism evidence="2 3">
    <name type="scientific">Liparis tanakae</name>
    <name type="common">Tanaka's snailfish</name>
    <dbReference type="NCBI Taxonomy" id="230148"/>
    <lineage>
        <taxon>Eukaryota</taxon>
        <taxon>Metazoa</taxon>
        <taxon>Chordata</taxon>
        <taxon>Craniata</taxon>
        <taxon>Vertebrata</taxon>
        <taxon>Euteleostomi</taxon>
        <taxon>Actinopterygii</taxon>
        <taxon>Neopterygii</taxon>
        <taxon>Teleostei</taxon>
        <taxon>Neoteleostei</taxon>
        <taxon>Acanthomorphata</taxon>
        <taxon>Eupercaria</taxon>
        <taxon>Perciformes</taxon>
        <taxon>Cottioidei</taxon>
        <taxon>Cottales</taxon>
        <taxon>Liparidae</taxon>
        <taxon>Liparis</taxon>
    </lineage>
</organism>
<feature type="compositionally biased region" description="Gly residues" evidence="1">
    <location>
        <begin position="25"/>
        <end position="37"/>
    </location>
</feature>
<accession>A0A4Z2E6T6</accession>
<protein>
    <submittedName>
        <fullName evidence="2">Uncharacterized protein</fullName>
    </submittedName>
</protein>
<proteinExistence type="predicted"/>
<comment type="caution">
    <text evidence="2">The sequence shown here is derived from an EMBL/GenBank/DDBJ whole genome shotgun (WGS) entry which is preliminary data.</text>
</comment>
<dbReference type="Proteomes" id="UP000314294">
    <property type="component" value="Unassembled WGS sequence"/>
</dbReference>
<evidence type="ECO:0000313" key="2">
    <source>
        <dbReference type="EMBL" id="TNN24471.1"/>
    </source>
</evidence>
<reference evidence="2 3" key="1">
    <citation type="submission" date="2019-03" db="EMBL/GenBank/DDBJ databases">
        <title>First draft genome of Liparis tanakae, snailfish: a comprehensive survey of snailfish specific genes.</title>
        <authorList>
            <person name="Kim W."/>
            <person name="Song I."/>
            <person name="Jeong J.-H."/>
            <person name="Kim D."/>
            <person name="Kim S."/>
            <person name="Ryu S."/>
            <person name="Song J.Y."/>
            <person name="Lee S.K."/>
        </authorList>
    </citation>
    <scope>NUCLEOTIDE SEQUENCE [LARGE SCALE GENOMIC DNA]</scope>
    <source>
        <tissue evidence="2">Muscle</tissue>
    </source>
</reference>
<evidence type="ECO:0000256" key="1">
    <source>
        <dbReference type="SAM" id="MobiDB-lite"/>
    </source>
</evidence>
<dbReference type="EMBL" id="SRLO01015280">
    <property type="protein sequence ID" value="TNN24471.1"/>
    <property type="molecule type" value="Genomic_DNA"/>
</dbReference>
<gene>
    <name evidence="2" type="ORF">EYF80_065403</name>
</gene>
<keyword evidence="3" id="KW-1185">Reference proteome</keyword>
<sequence length="72" mass="7492">MDGAVSSPSGDSVPEGVYDTAQVRRGGGGRRAAGGGRRAARRRADLGLEQAAYFLHAAAGRASHREEDAPER</sequence>
<feature type="region of interest" description="Disordered" evidence="1">
    <location>
        <begin position="1"/>
        <end position="41"/>
    </location>
</feature>